<dbReference type="PROSITE" id="PS50173">
    <property type="entry name" value="UMUC"/>
    <property type="match status" value="1"/>
</dbReference>
<keyword evidence="17" id="KW-1185">Reference proteome</keyword>
<dbReference type="FunFam" id="3.40.1170.60:FF:000003">
    <property type="entry name" value="DNA polymerase eta"/>
    <property type="match status" value="1"/>
</dbReference>
<dbReference type="STRING" id="280699.M1UTI4"/>
<dbReference type="PANTHER" id="PTHR45873">
    <property type="entry name" value="DNA POLYMERASE ETA"/>
    <property type="match status" value="1"/>
</dbReference>
<evidence type="ECO:0000313" key="16">
    <source>
        <dbReference type="EMBL" id="BAM81111.1"/>
    </source>
</evidence>
<comment type="similarity">
    <text evidence="4">Belongs to the DNA polymerase type-Y family.</text>
</comment>
<comment type="cofactor">
    <cofactor evidence="2">
        <name>Mg(2+)</name>
        <dbReference type="ChEBI" id="CHEBI:18420"/>
    </cofactor>
</comment>
<accession>M1UTI4</accession>
<dbReference type="InterPro" id="IPR017961">
    <property type="entry name" value="DNA_pol_Y-fam_little_finger"/>
</dbReference>
<keyword evidence="6" id="KW-0808">Transferase</keyword>
<evidence type="ECO:0000313" key="17">
    <source>
        <dbReference type="Proteomes" id="UP000007014"/>
    </source>
</evidence>
<evidence type="ECO:0000256" key="10">
    <source>
        <dbReference type="ARBA" id="ARBA00022842"/>
    </source>
</evidence>
<dbReference type="GO" id="GO:0009411">
    <property type="term" value="P:response to UV"/>
    <property type="evidence" value="ECO:0007669"/>
    <property type="project" value="UniProtKB-ARBA"/>
</dbReference>
<dbReference type="GO" id="GO:0046872">
    <property type="term" value="F:metal ion binding"/>
    <property type="evidence" value="ECO:0007669"/>
    <property type="project" value="UniProtKB-KW"/>
</dbReference>
<keyword evidence="11" id="KW-0234">DNA repair</keyword>
<dbReference type="Proteomes" id="UP000007014">
    <property type="component" value="Chromosome 13"/>
</dbReference>
<evidence type="ECO:0000259" key="15">
    <source>
        <dbReference type="PROSITE" id="PS50173"/>
    </source>
</evidence>
<dbReference type="Pfam" id="PF21704">
    <property type="entry name" value="POLH-Rev1_HhH"/>
    <property type="match status" value="1"/>
</dbReference>
<dbReference type="Gene3D" id="3.40.1170.60">
    <property type="match status" value="1"/>
</dbReference>
<keyword evidence="10" id="KW-0460">Magnesium</keyword>
<keyword evidence="8" id="KW-0479">Metal-binding</keyword>
<dbReference type="KEGG" id="cme:CYME_CMM284C"/>
<dbReference type="InterPro" id="IPR001126">
    <property type="entry name" value="UmuC"/>
</dbReference>
<comment type="catalytic activity">
    <reaction evidence="14">
        <text>DNA(n) + a 2'-deoxyribonucleoside 5'-triphosphate = DNA(n+1) + diphosphate</text>
        <dbReference type="Rhea" id="RHEA:22508"/>
        <dbReference type="Rhea" id="RHEA-COMP:17339"/>
        <dbReference type="Rhea" id="RHEA-COMP:17340"/>
        <dbReference type="ChEBI" id="CHEBI:33019"/>
        <dbReference type="ChEBI" id="CHEBI:61560"/>
        <dbReference type="ChEBI" id="CHEBI:173112"/>
        <dbReference type="EC" id="2.7.7.7"/>
    </reaction>
</comment>
<dbReference type="InterPro" id="IPR036775">
    <property type="entry name" value="DNA_pol_Y-fam_lit_finger_sf"/>
</dbReference>
<dbReference type="Pfam" id="PF11799">
    <property type="entry name" value="IMS_C"/>
    <property type="match status" value="1"/>
</dbReference>
<evidence type="ECO:0000256" key="11">
    <source>
        <dbReference type="ARBA" id="ARBA00023204"/>
    </source>
</evidence>
<comment type="cofactor">
    <cofactor evidence="1">
        <name>Mn(2+)</name>
        <dbReference type="ChEBI" id="CHEBI:29035"/>
    </cofactor>
</comment>
<dbReference type="eggNOG" id="KOG2095">
    <property type="taxonomic scope" value="Eukaryota"/>
</dbReference>
<reference evidence="16 17" key="2">
    <citation type="journal article" date="2007" name="BMC Biol.">
        <title>A 100%-complete sequence reveals unusually simple genomic features in the hot-spring red alga Cyanidioschyzon merolae.</title>
        <authorList>
            <person name="Nozaki H."/>
            <person name="Takano H."/>
            <person name="Misumi O."/>
            <person name="Terasawa K."/>
            <person name="Matsuzaki M."/>
            <person name="Maruyama S."/>
            <person name="Nishida K."/>
            <person name="Yagisawa F."/>
            <person name="Yoshida Y."/>
            <person name="Fujiwara T."/>
            <person name="Takio S."/>
            <person name="Tamura K."/>
            <person name="Chung S.J."/>
            <person name="Nakamura S."/>
            <person name="Kuroiwa H."/>
            <person name="Tanaka K."/>
            <person name="Sato N."/>
            <person name="Kuroiwa T."/>
        </authorList>
    </citation>
    <scope>NUCLEOTIDE SEQUENCE [LARGE SCALE GENOMIC DNA]</scope>
    <source>
        <strain evidence="16 17">10D</strain>
    </source>
</reference>
<dbReference type="FunFam" id="1.10.150.20:FF:000014">
    <property type="entry name" value="Polymerase (DNA directed), eta"/>
    <property type="match status" value="1"/>
</dbReference>
<dbReference type="OrthoDB" id="5723at2759"/>
<evidence type="ECO:0000256" key="13">
    <source>
        <dbReference type="ARBA" id="ARBA00044975"/>
    </source>
</evidence>
<reference evidence="16 17" key="1">
    <citation type="journal article" date="2004" name="Nature">
        <title>Genome sequence of the ultrasmall unicellular red alga Cyanidioschyzon merolae 10D.</title>
        <authorList>
            <person name="Matsuzaki M."/>
            <person name="Misumi O."/>
            <person name="Shin-i T."/>
            <person name="Maruyama S."/>
            <person name="Takahara M."/>
            <person name="Miyagishima S."/>
            <person name="Mori T."/>
            <person name="Nishida K."/>
            <person name="Yagisawa F."/>
            <person name="Nishida K."/>
            <person name="Yoshida Y."/>
            <person name="Nishimura Y."/>
            <person name="Nakao S."/>
            <person name="Kobayashi T."/>
            <person name="Momoyama Y."/>
            <person name="Higashiyama T."/>
            <person name="Minoda A."/>
            <person name="Sano M."/>
            <person name="Nomoto H."/>
            <person name="Oishi K."/>
            <person name="Hayashi H."/>
            <person name="Ohta F."/>
            <person name="Nishizaka S."/>
            <person name="Haga S."/>
            <person name="Miura S."/>
            <person name="Morishita T."/>
            <person name="Kabeya Y."/>
            <person name="Terasawa K."/>
            <person name="Suzuki Y."/>
            <person name="Ishii Y."/>
            <person name="Asakawa S."/>
            <person name="Takano H."/>
            <person name="Ohta N."/>
            <person name="Kuroiwa H."/>
            <person name="Tanaka K."/>
            <person name="Shimizu N."/>
            <person name="Sugano S."/>
            <person name="Sato N."/>
            <person name="Nozaki H."/>
            <person name="Ogasawara N."/>
            <person name="Kohara Y."/>
            <person name="Kuroiwa T."/>
        </authorList>
    </citation>
    <scope>NUCLEOTIDE SEQUENCE [LARGE SCALE GENOMIC DNA]</scope>
    <source>
        <strain evidence="16 17">10D</strain>
    </source>
</reference>
<dbReference type="GO" id="GO:0035861">
    <property type="term" value="C:site of double-strand break"/>
    <property type="evidence" value="ECO:0007669"/>
    <property type="project" value="TreeGrafter"/>
</dbReference>
<evidence type="ECO:0000256" key="5">
    <source>
        <dbReference type="ARBA" id="ARBA00012417"/>
    </source>
</evidence>
<dbReference type="EMBL" id="AP006495">
    <property type="protein sequence ID" value="BAM81111.1"/>
    <property type="molecule type" value="Genomic_DNA"/>
</dbReference>
<evidence type="ECO:0000256" key="1">
    <source>
        <dbReference type="ARBA" id="ARBA00001936"/>
    </source>
</evidence>
<evidence type="ECO:0000256" key="8">
    <source>
        <dbReference type="ARBA" id="ARBA00022723"/>
    </source>
</evidence>
<dbReference type="GO" id="GO:0003887">
    <property type="term" value="F:DNA-directed DNA polymerase activity"/>
    <property type="evidence" value="ECO:0007669"/>
    <property type="project" value="UniProtKB-EC"/>
</dbReference>
<evidence type="ECO:0000256" key="12">
    <source>
        <dbReference type="ARBA" id="ARBA00023242"/>
    </source>
</evidence>
<dbReference type="GO" id="GO:0003684">
    <property type="term" value="F:damaged DNA binding"/>
    <property type="evidence" value="ECO:0007669"/>
    <property type="project" value="InterPro"/>
</dbReference>
<dbReference type="SUPFAM" id="SSF56672">
    <property type="entry name" value="DNA/RNA polymerases"/>
    <property type="match status" value="1"/>
</dbReference>
<dbReference type="GeneID" id="16994959"/>
<feature type="domain" description="UmuC" evidence="15">
    <location>
        <begin position="19"/>
        <end position="226"/>
    </location>
</feature>
<dbReference type="SUPFAM" id="SSF100879">
    <property type="entry name" value="Lesion bypass DNA polymerase (Y-family), little finger domain"/>
    <property type="match status" value="1"/>
</dbReference>
<evidence type="ECO:0000256" key="2">
    <source>
        <dbReference type="ARBA" id="ARBA00001946"/>
    </source>
</evidence>
<dbReference type="InterPro" id="IPR043502">
    <property type="entry name" value="DNA/RNA_pol_sf"/>
</dbReference>
<gene>
    <name evidence="16" type="ORF">CYME_CMM284C</name>
</gene>
<dbReference type="InterPro" id="IPR043128">
    <property type="entry name" value="Rev_trsase/Diguanyl_cyclase"/>
</dbReference>
<dbReference type="InterPro" id="IPR052230">
    <property type="entry name" value="DNA_polymerase_eta"/>
</dbReference>
<dbReference type="PANTHER" id="PTHR45873:SF1">
    <property type="entry name" value="DNA POLYMERASE ETA"/>
    <property type="match status" value="1"/>
</dbReference>
<dbReference type="OMA" id="AWPCSNL"/>
<evidence type="ECO:0000256" key="14">
    <source>
        <dbReference type="ARBA" id="ARBA00049244"/>
    </source>
</evidence>
<dbReference type="HOGENOM" id="CLU_012348_7_2_1"/>
<comment type="subcellular location">
    <subcellularLocation>
        <location evidence="3">Nucleus</location>
    </subcellularLocation>
</comment>
<sequence>MAAVTDTLGSRLELERRIVVHIDMDCFYAQVERKRLDLAEDVPLCVVQWNSILAVSYAARAAGIKRGATPQEAKSKCPECVLVHVETVDAAGRKPQVSELDLSEEASIVRAANTVCLDRYRLESEKIFGILSRFSDAVERCSIDEAFIELTDVVDDFDEAVRLVQRMRDAILDELRYTCSAGVACNKMLAKFASSTNKPNKLTAIPWSETNSILARIPLSRVRGLGGKFGAELQRNFKAETLADLSQLSMAALQAAYEPCTAEWLFWLARGYDPSRVEPRDRPRSLLAAKSFAPVDTWQDARRILFLLATRLEQRIERDTSMHHRRPRTLCVSFTSAQAGLQGQRHHHASRSGPFPTCAKEDAAASIAEGAEKLLRSIRSGFRFPCKRFMLEATNFQPIASGAYSIRSYMGKPGKRALKADVPSGGIAECEREQNPISGYAPAARNECSFAGATPTPEREHQGIANAKLVLRAGSSVSGNEALVSHWKRHCGGATRRIHDGCITCYFSQPKRSETR</sequence>
<dbReference type="RefSeq" id="XP_005537147.1">
    <property type="nucleotide sequence ID" value="XM_005537090.1"/>
</dbReference>
<dbReference type="AlphaFoldDB" id="M1UTI4"/>
<proteinExistence type="inferred from homology"/>
<dbReference type="Gene3D" id="1.10.150.20">
    <property type="entry name" value="5' to 3' exonuclease, C-terminal subdomain"/>
    <property type="match status" value="1"/>
</dbReference>
<dbReference type="GO" id="GO:0005634">
    <property type="term" value="C:nucleus"/>
    <property type="evidence" value="ECO:0007669"/>
    <property type="project" value="UniProtKB-SubCell"/>
</dbReference>
<keyword evidence="7" id="KW-0548">Nucleotidyltransferase</keyword>
<keyword evidence="12" id="KW-0539">Nucleus</keyword>
<dbReference type="Gene3D" id="3.30.1490.100">
    <property type="entry name" value="DNA polymerase, Y-family, little finger domain"/>
    <property type="match status" value="1"/>
</dbReference>
<evidence type="ECO:0000256" key="9">
    <source>
        <dbReference type="ARBA" id="ARBA00022763"/>
    </source>
</evidence>
<name>M1UTI4_CYAM1</name>
<evidence type="ECO:0000256" key="3">
    <source>
        <dbReference type="ARBA" id="ARBA00004123"/>
    </source>
</evidence>
<dbReference type="EC" id="2.7.7.7" evidence="5"/>
<evidence type="ECO:0000256" key="6">
    <source>
        <dbReference type="ARBA" id="ARBA00022679"/>
    </source>
</evidence>
<dbReference type="GO" id="GO:0042276">
    <property type="term" value="P:error-prone translesion synthesis"/>
    <property type="evidence" value="ECO:0007669"/>
    <property type="project" value="TreeGrafter"/>
</dbReference>
<protein>
    <recommendedName>
        <fullName evidence="13">DNA polymerase eta</fullName>
        <ecNumber evidence="5">2.7.7.7</ecNumber>
    </recommendedName>
</protein>
<evidence type="ECO:0000256" key="7">
    <source>
        <dbReference type="ARBA" id="ARBA00022695"/>
    </source>
</evidence>
<keyword evidence="9" id="KW-0227">DNA damage</keyword>
<organism evidence="16 17">
    <name type="scientific">Cyanidioschyzon merolae (strain NIES-3377 / 10D)</name>
    <name type="common">Unicellular red alga</name>
    <dbReference type="NCBI Taxonomy" id="280699"/>
    <lineage>
        <taxon>Eukaryota</taxon>
        <taxon>Rhodophyta</taxon>
        <taxon>Bangiophyceae</taxon>
        <taxon>Cyanidiales</taxon>
        <taxon>Cyanidiaceae</taxon>
        <taxon>Cyanidioschyzon</taxon>
    </lineage>
</organism>
<dbReference type="GO" id="GO:0006281">
    <property type="term" value="P:DNA repair"/>
    <property type="evidence" value="ECO:0007669"/>
    <property type="project" value="UniProtKB-KW"/>
</dbReference>
<dbReference type="GO" id="GO:0005657">
    <property type="term" value="C:replication fork"/>
    <property type="evidence" value="ECO:0007669"/>
    <property type="project" value="TreeGrafter"/>
</dbReference>
<dbReference type="Gene3D" id="3.30.70.270">
    <property type="match status" value="1"/>
</dbReference>
<evidence type="ECO:0000256" key="4">
    <source>
        <dbReference type="ARBA" id="ARBA00010945"/>
    </source>
</evidence>
<dbReference type="Gramene" id="CMM284CT">
    <property type="protein sequence ID" value="CMM284CT"/>
    <property type="gene ID" value="CMM284C"/>
</dbReference>
<dbReference type="Pfam" id="PF00817">
    <property type="entry name" value="IMS"/>
    <property type="match status" value="1"/>
</dbReference>